<evidence type="ECO:0000259" key="3">
    <source>
        <dbReference type="Pfam" id="PF13360"/>
    </source>
</evidence>
<gene>
    <name evidence="4" type="ORF">A3843_14820</name>
</gene>
<dbReference type="STRING" id="197461.A3843_14820"/>
<keyword evidence="2" id="KW-0732">Signal</keyword>
<dbReference type="InterPro" id="IPR002372">
    <property type="entry name" value="PQQ_rpt_dom"/>
</dbReference>
<comment type="caution">
    <text evidence="4">The sequence shown here is derived from an EMBL/GenBank/DDBJ whole genome shotgun (WGS) entry which is preliminary data.</text>
</comment>
<name>A0A1U7JE99_9HYPH</name>
<feature type="domain" description="Pyrrolo-quinoline quinone repeat" evidence="3">
    <location>
        <begin position="135"/>
        <end position="369"/>
    </location>
</feature>
<evidence type="ECO:0000256" key="1">
    <source>
        <dbReference type="SAM" id="MobiDB-lite"/>
    </source>
</evidence>
<protein>
    <recommendedName>
        <fullName evidence="3">Pyrrolo-quinoline quinone repeat domain-containing protein</fullName>
    </recommendedName>
</protein>
<organism evidence="4 5">
    <name type="scientific">Pseudovibrio exalbescens</name>
    <dbReference type="NCBI Taxonomy" id="197461"/>
    <lineage>
        <taxon>Bacteria</taxon>
        <taxon>Pseudomonadati</taxon>
        <taxon>Pseudomonadota</taxon>
        <taxon>Alphaproteobacteria</taxon>
        <taxon>Hyphomicrobiales</taxon>
        <taxon>Stappiaceae</taxon>
        <taxon>Pseudovibrio</taxon>
    </lineage>
</organism>
<dbReference type="InterPro" id="IPR011047">
    <property type="entry name" value="Quinoprotein_ADH-like_sf"/>
</dbReference>
<dbReference type="InterPro" id="IPR015943">
    <property type="entry name" value="WD40/YVTN_repeat-like_dom_sf"/>
</dbReference>
<dbReference type="Pfam" id="PF13360">
    <property type="entry name" value="PQQ_2"/>
    <property type="match status" value="1"/>
</dbReference>
<dbReference type="RefSeq" id="WP_028482803.1">
    <property type="nucleotide sequence ID" value="NZ_LVVZ01000022.1"/>
</dbReference>
<dbReference type="InterPro" id="IPR018391">
    <property type="entry name" value="PQQ_b-propeller_rpt"/>
</dbReference>
<feature type="region of interest" description="Disordered" evidence="1">
    <location>
        <begin position="60"/>
        <end position="80"/>
    </location>
</feature>
<dbReference type="PROSITE" id="PS51257">
    <property type="entry name" value="PROKAR_LIPOPROTEIN"/>
    <property type="match status" value="1"/>
</dbReference>
<reference evidence="4 5" key="1">
    <citation type="submission" date="2016-03" db="EMBL/GenBank/DDBJ databases">
        <title>Genome sequence of Nesiotobacter sp. nov., a moderately halophilic alphaproteobacterium isolated from the Yellow Sea, China.</title>
        <authorList>
            <person name="Zhang G."/>
            <person name="Zhang R."/>
        </authorList>
    </citation>
    <scope>NUCLEOTIDE SEQUENCE [LARGE SCALE GENOMIC DNA]</scope>
    <source>
        <strain evidence="4 5">WB1-6</strain>
    </source>
</reference>
<dbReference type="EMBL" id="LVVZ01000022">
    <property type="protein sequence ID" value="OKL43014.1"/>
    <property type="molecule type" value="Genomic_DNA"/>
</dbReference>
<dbReference type="SMART" id="SM00564">
    <property type="entry name" value="PQQ"/>
    <property type="match status" value="6"/>
</dbReference>
<sequence>MIGNNRKSWRAVCGTLVLATALSGCSALSGLNPFGGDDDFLPGERKALYSSQTLSAENATASLGPATGGTAWPQPAGPVDNDPGNIAVDVNGSVAWSKSIGKARSGGFLSFGSTPPRNAARPVSDGSRIYVYKQDGDLLALSMNGGRAFTRSLRPEGESEVGIGGGVALDNGKIFVATAYRQVHALDGAGQVLWTRDLDVPVRGAPVAANGKVIIVTQENEVIGIDQADGSESWSFVGIAENAGLLASASPAVSGGTVVVPFSSGEVMGLDVKSGEPKWIDAVARSFRTRALSGLSDVSASPVIHDGRVYATSISGRTIAVSLRNGERFWEADVGSVHTPVASGNALFMIGLDDNMYALDNKSGRVLWAADLSANAEDAGNWAGPILANGKLVAMSSEGYFVQVDAKTGAVLASRKTSEEVYVTPIVAGGRMIVLSGDGSVAALN</sequence>
<dbReference type="PANTHER" id="PTHR34512:SF30">
    <property type="entry name" value="OUTER MEMBRANE PROTEIN ASSEMBLY FACTOR BAMB"/>
    <property type="match status" value="1"/>
</dbReference>
<feature type="signal peptide" evidence="2">
    <location>
        <begin position="1"/>
        <end position="29"/>
    </location>
</feature>
<accession>A0A1U7JE99</accession>
<feature type="chain" id="PRO_5010566590" description="Pyrrolo-quinoline quinone repeat domain-containing protein" evidence="2">
    <location>
        <begin position="30"/>
        <end position="445"/>
    </location>
</feature>
<evidence type="ECO:0000256" key="2">
    <source>
        <dbReference type="SAM" id="SignalP"/>
    </source>
</evidence>
<evidence type="ECO:0000313" key="5">
    <source>
        <dbReference type="Proteomes" id="UP000185783"/>
    </source>
</evidence>
<dbReference type="SUPFAM" id="SSF50998">
    <property type="entry name" value="Quinoprotein alcohol dehydrogenase-like"/>
    <property type="match status" value="1"/>
</dbReference>
<proteinExistence type="predicted"/>
<keyword evidence="5" id="KW-1185">Reference proteome</keyword>
<dbReference type="Gene3D" id="2.130.10.10">
    <property type="entry name" value="YVTN repeat-like/Quinoprotein amine dehydrogenase"/>
    <property type="match status" value="1"/>
</dbReference>
<dbReference type="Proteomes" id="UP000185783">
    <property type="component" value="Unassembled WGS sequence"/>
</dbReference>
<evidence type="ECO:0000313" key="4">
    <source>
        <dbReference type="EMBL" id="OKL43014.1"/>
    </source>
</evidence>
<dbReference type="AlphaFoldDB" id="A0A1U7JE99"/>
<dbReference type="PANTHER" id="PTHR34512">
    <property type="entry name" value="CELL SURFACE PROTEIN"/>
    <property type="match status" value="1"/>
</dbReference>